<dbReference type="InterPro" id="IPR000551">
    <property type="entry name" value="MerR-type_HTH_dom"/>
</dbReference>
<dbReference type="PRINTS" id="PR00040">
    <property type="entry name" value="HTHMERR"/>
</dbReference>
<dbReference type="GO" id="GO:0003700">
    <property type="term" value="F:DNA-binding transcription factor activity"/>
    <property type="evidence" value="ECO:0007669"/>
    <property type="project" value="InterPro"/>
</dbReference>
<dbReference type="PANTHER" id="PTHR30204">
    <property type="entry name" value="REDOX-CYCLING DRUG-SENSING TRANSCRIPTIONAL ACTIVATOR SOXR"/>
    <property type="match status" value="1"/>
</dbReference>
<evidence type="ECO:0000313" key="4">
    <source>
        <dbReference type="Proteomes" id="UP000276301"/>
    </source>
</evidence>
<dbReference type="Pfam" id="PF13411">
    <property type="entry name" value="MerR_1"/>
    <property type="match status" value="1"/>
</dbReference>
<dbReference type="AlphaFoldDB" id="A0A498CRB0"/>
<name>A0A498CRB0_9FIRM</name>
<dbReference type="Proteomes" id="UP000276301">
    <property type="component" value="Unassembled WGS sequence"/>
</dbReference>
<protein>
    <submittedName>
        <fullName evidence="3">MerR family transcriptional regulator</fullName>
    </submittedName>
</protein>
<dbReference type="PROSITE" id="PS50937">
    <property type="entry name" value="HTH_MERR_2"/>
    <property type="match status" value="1"/>
</dbReference>
<keyword evidence="1" id="KW-0238">DNA-binding</keyword>
<dbReference type="SMART" id="SM00422">
    <property type="entry name" value="HTH_MERR"/>
    <property type="match status" value="1"/>
</dbReference>
<dbReference type="CDD" id="cd01109">
    <property type="entry name" value="HTH_YyaN"/>
    <property type="match status" value="1"/>
</dbReference>
<dbReference type="SUPFAM" id="SSF46955">
    <property type="entry name" value="Putative DNA-binding domain"/>
    <property type="match status" value="1"/>
</dbReference>
<evidence type="ECO:0000259" key="2">
    <source>
        <dbReference type="PROSITE" id="PS50937"/>
    </source>
</evidence>
<reference evidence="3 4" key="1">
    <citation type="submission" date="2018-10" db="EMBL/GenBank/DDBJ databases">
        <title>Anaerotruncus faecis sp. nov., isolated from human feces.</title>
        <authorList>
            <person name="Wang Y.-J."/>
        </authorList>
    </citation>
    <scope>NUCLEOTIDE SEQUENCE [LARGE SCALE GENOMIC DNA]</scope>
    <source>
        <strain evidence="3 4">22A2-44</strain>
    </source>
</reference>
<dbReference type="InterPro" id="IPR047057">
    <property type="entry name" value="MerR_fam"/>
</dbReference>
<evidence type="ECO:0000256" key="1">
    <source>
        <dbReference type="ARBA" id="ARBA00023125"/>
    </source>
</evidence>
<feature type="domain" description="HTH merR-type" evidence="2">
    <location>
        <begin position="1"/>
        <end position="71"/>
    </location>
</feature>
<proteinExistence type="predicted"/>
<dbReference type="InterPro" id="IPR009061">
    <property type="entry name" value="DNA-bd_dom_put_sf"/>
</dbReference>
<evidence type="ECO:0000313" key="3">
    <source>
        <dbReference type="EMBL" id="RLL13516.1"/>
    </source>
</evidence>
<dbReference type="EMBL" id="RCHT01000003">
    <property type="protein sequence ID" value="RLL13516.1"/>
    <property type="molecule type" value="Genomic_DNA"/>
</dbReference>
<sequence>MSYTIAQAARRAGLTTHTLRYYDKEGLLPFVDRSPSGFRAFKESDFEWLSVITCLKSTGMPIRDIRQFIDWCVQGDSTLADRLAMFRRQKSIVEQQISQLQKHMEKINHKIRYYEIACEAGTEDAVRGIPCDEL</sequence>
<accession>A0A498CRB0</accession>
<dbReference type="Gene3D" id="1.10.1660.10">
    <property type="match status" value="1"/>
</dbReference>
<comment type="caution">
    <text evidence="3">The sequence shown here is derived from an EMBL/GenBank/DDBJ whole genome shotgun (WGS) entry which is preliminary data.</text>
</comment>
<dbReference type="GO" id="GO:0003677">
    <property type="term" value="F:DNA binding"/>
    <property type="evidence" value="ECO:0007669"/>
    <property type="project" value="UniProtKB-KW"/>
</dbReference>
<dbReference type="PANTHER" id="PTHR30204:SF82">
    <property type="entry name" value="TRANSCRIPTIONAL REGULATOR, MERR FAMILY"/>
    <property type="match status" value="1"/>
</dbReference>
<gene>
    <name evidence="3" type="ORF">D4A47_03330</name>
</gene>
<organism evidence="3 4">
    <name type="scientific">Anaerotruncus massiliensis</name>
    <name type="common">ex Liu et al. 2021</name>
    <dbReference type="NCBI Taxonomy" id="2321404"/>
    <lineage>
        <taxon>Bacteria</taxon>
        <taxon>Bacillati</taxon>
        <taxon>Bacillota</taxon>
        <taxon>Clostridia</taxon>
        <taxon>Eubacteriales</taxon>
        <taxon>Oscillospiraceae</taxon>
        <taxon>Anaerotruncus</taxon>
    </lineage>
</organism>
<dbReference type="RefSeq" id="WP_121586147.1">
    <property type="nucleotide sequence ID" value="NZ_RCHT01000003.1"/>
</dbReference>
<keyword evidence="4" id="KW-1185">Reference proteome</keyword>
<dbReference type="PROSITE" id="PS00552">
    <property type="entry name" value="HTH_MERR_1"/>
    <property type="match status" value="1"/>
</dbReference>